<proteinExistence type="predicted"/>
<gene>
    <name evidence="1" type="ORF">LCGC14_0666960</name>
</gene>
<reference evidence="1" key="1">
    <citation type="journal article" date="2015" name="Nature">
        <title>Complex archaea that bridge the gap between prokaryotes and eukaryotes.</title>
        <authorList>
            <person name="Spang A."/>
            <person name="Saw J.H."/>
            <person name="Jorgensen S.L."/>
            <person name="Zaremba-Niedzwiedzka K."/>
            <person name="Martijn J."/>
            <person name="Lind A.E."/>
            <person name="van Eijk R."/>
            <person name="Schleper C."/>
            <person name="Guy L."/>
            <person name="Ettema T.J."/>
        </authorList>
    </citation>
    <scope>NUCLEOTIDE SEQUENCE</scope>
</reference>
<dbReference type="EMBL" id="LAZR01001298">
    <property type="protein sequence ID" value="KKN47048.1"/>
    <property type="molecule type" value="Genomic_DNA"/>
</dbReference>
<accession>A0A0F9U081</accession>
<comment type="caution">
    <text evidence="1">The sequence shown here is derived from an EMBL/GenBank/DDBJ whole genome shotgun (WGS) entry which is preliminary data.</text>
</comment>
<protein>
    <submittedName>
        <fullName evidence="1">Uncharacterized protein</fullName>
    </submittedName>
</protein>
<dbReference type="AlphaFoldDB" id="A0A0F9U081"/>
<evidence type="ECO:0000313" key="1">
    <source>
        <dbReference type="EMBL" id="KKN47048.1"/>
    </source>
</evidence>
<name>A0A0F9U081_9ZZZZ</name>
<sequence>MPVRFNTCPHCDSKIIFEIENEDIDSKQYPAPVYIKCKSCNKVSTFYVDSLFRVSYKELEKKPGAIKTLETR</sequence>
<organism evidence="1">
    <name type="scientific">marine sediment metagenome</name>
    <dbReference type="NCBI Taxonomy" id="412755"/>
    <lineage>
        <taxon>unclassified sequences</taxon>
        <taxon>metagenomes</taxon>
        <taxon>ecological metagenomes</taxon>
    </lineage>
</organism>